<evidence type="ECO:0000313" key="3">
    <source>
        <dbReference type="EMBL" id="CDW80158.1"/>
    </source>
</evidence>
<name>A0A078AH22_STYLE</name>
<keyword evidence="1" id="KW-0378">Hydrolase</keyword>
<dbReference type="GO" id="GO:0016791">
    <property type="term" value="F:phosphatase activity"/>
    <property type="evidence" value="ECO:0007669"/>
    <property type="project" value="TreeGrafter"/>
</dbReference>
<feature type="chain" id="PRO_5001729443" evidence="2">
    <location>
        <begin position="21"/>
        <end position="443"/>
    </location>
</feature>
<feature type="signal peptide" evidence="2">
    <location>
        <begin position="1"/>
        <end position="20"/>
    </location>
</feature>
<dbReference type="InterPro" id="IPR029033">
    <property type="entry name" value="His_PPase_superfam"/>
</dbReference>
<dbReference type="InterPro" id="IPR050645">
    <property type="entry name" value="Histidine_acid_phosphatase"/>
</dbReference>
<organism evidence="3 4">
    <name type="scientific">Stylonychia lemnae</name>
    <name type="common">Ciliate</name>
    <dbReference type="NCBI Taxonomy" id="5949"/>
    <lineage>
        <taxon>Eukaryota</taxon>
        <taxon>Sar</taxon>
        <taxon>Alveolata</taxon>
        <taxon>Ciliophora</taxon>
        <taxon>Intramacronucleata</taxon>
        <taxon>Spirotrichea</taxon>
        <taxon>Stichotrichia</taxon>
        <taxon>Sporadotrichida</taxon>
        <taxon>Oxytrichidae</taxon>
        <taxon>Stylonychinae</taxon>
        <taxon>Stylonychia</taxon>
    </lineage>
</organism>
<reference evidence="3 4" key="1">
    <citation type="submission" date="2014-06" db="EMBL/GenBank/DDBJ databases">
        <authorList>
            <person name="Swart Estienne"/>
        </authorList>
    </citation>
    <scope>NUCLEOTIDE SEQUENCE [LARGE SCALE GENOMIC DNA]</scope>
    <source>
        <strain evidence="3 4">130c</strain>
    </source>
</reference>
<dbReference type="AlphaFoldDB" id="A0A078AH22"/>
<keyword evidence="4" id="KW-1185">Reference proteome</keyword>
<sequence>MNKSLIIATAAIVVCGIASAKEPSRVGQTTRLIIDLSGPGATTPKTLFGKTKTPTDEPKFPNQVTPLGQRQQFIVGQELRTRYYQDAGFLNYSYDISALWIQTTFDAQNIVSTQAHLHGIYPPYTNINTLNDWQQRNAVPPLDNVLNDQWTAWQAELGNLALLNGFNTFPINVMGADDDFILNLSVDNCPAYKKSINDNWAAFENSIQTNNKDFIGRLAQFAGQTTLDLKTALDFCQYIKWADLHNVVLSFDFTSDDVSKCDGLNTQQNNFFVTQDQALNFIASNQFLTQTHDHIKTELGKLDYKETHFYKLNAQKEEHAVSNDEKLRNNVDQKPNYFVMVASDVNVRLILSGLQGKTSADQSNLLKSDTHPASLLMLELVLDKTGKLMVEAQFNDADIQLGGCSAPGPCDAQTFLTYLEKQIALVADVSKACALPSQTVLIQ</sequence>
<dbReference type="PANTHER" id="PTHR11567:SF110">
    <property type="entry name" value="2-PHOSPHOXYLOSE PHOSPHATASE 1"/>
    <property type="match status" value="1"/>
</dbReference>
<dbReference type="SUPFAM" id="SSF53254">
    <property type="entry name" value="Phosphoglycerate mutase-like"/>
    <property type="match status" value="1"/>
</dbReference>
<accession>A0A078AH22</accession>
<keyword evidence="2" id="KW-0732">Signal</keyword>
<dbReference type="InParanoid" id="A0A078AH22"/>
<dbReference type="OrthoDB" id="299201at2759"/>
<gene>
    <name evidence="3" type="primary">Contig7919.g8453</name>
    <name evidence="3" type="ORF">STYLEM_9154</name>
</gene>
<evidence type="ECO:0000313" key="4">
    <source>
        <dbReference type="Proteomes" id="UP000039865"/>
    </source>
</evidence>
<proteinExistence type="predicted"/>
<dbReference type="PANTHER" id="PTHR11567">
    <property type="entry name" value="ACID PHOSPHATASE-RELATED"/>
    <property type="match status" value="1"/>
</dbReference>
<dbReference type="Gene3D" id="3.40.50.1240">
    <property type="entry name" value="Phosphoglycerate mutase-like"/>
    <property type="match status" value="1"/>
</dbReference>
<protein>
    <submittedName>
        <fullName evidence="3">Histidine acid phosphatase family protein</fullName>
    </submittedName>
</protein>
<dbReference type="EMBL" id="CCKQ01008692">
    <property type="protein sequence ID" value="CDW80158.1"/>
    <property type="molecule type" value="Genomic_DNA"/>
</dbReference>
<evidence type="ECO:0000256" key="2">
    <source>
        <dbReference type="SAM" id="SignalP"/>
    </source>
</evidence>
<dbReference type="Proteomes" id="UP000039865">
    <property type="component" value="Unassembled WGS sequence"/>
</dbReference>
<evidence type="ECO:0000256" key="1">
    <source>
        <dbReference type="ARBA" id="ARBA00022801"/>
    </source>
</evidence>